<comment type="caution">
    <text evidence="1">The sequence shown here is derived from an EMBL/GenBank/DDBJ whole genome shotgun (WGS) entry which is preliminary data.</text>
</comment>
<protein>
    <submittedName>
        <fullName evidence="1">Uncharacterized protein</fullName>
    </submittedName>
</protein>
<name>A0A5B7GYK0_PORTR</name>
<reference evidence="1 2" key="1">
    <citation type="submission" date="2019-05" db="EMBL/GenBank/DDBJ databases">
        <title>Another draft genome of Portunus trituberculatus and its Hox gene families provides insights of decapod evolution.</title>
        <authorList>
            <person name="Jeong J.-H."/>
            <person name="Song I."/>
            <person name="Kim S."/>
            <person name="Choi T."/>
            <person name="Kim D."/>
            <person name="Ryu S."/>
            <person name="Kim W."/>
        </authorList>
    </citation>
    <scope>NUCLEOTIDE SEQUENCE [LARGE SCALE GENOMIC DNA]</scope>
    <source>
        <tissue evidence="1">Muscle</tissue>
    </source>
</reference>
<dbReference type="AlphaFoldDB" id="A0A5B7GYK0"/>
<evidence type="ECO:0000313" key="1">
    <source>
        <dbReference type="EMBL" id="MPC61684.1"/>
    </source>
</evidence>
<dbReference type="Proteomes" id="UP000324222">
    <property type="component" value="Unassembled WGS sequence"/>
</dbReference>
<evidence type="ECO:0000313" key="2">
    <source>
        <dbReference type="Proteomes" id="UP000324222"/>
    </source>
</evidence>
<gene>
    <name evidence="1" type="ORF">E2C01_055759</name>
</gene>
<organism evidence="1 2">
    <name type="scientific">Portunus trituberculatus</name>
    <name type="common">Swimming crab</name>
    <name type="synonym">Neptunus trituberculatus</name>
    <dbReference type="NCBI Taxonomy" id="210409"/>
    <lineage>
        <taxon>Eukaryota</taxon>
        <taxon>Metazoa</taxon>
        <taxon>Ecdysozoa</taxon>
        <taxon>Arthropoda</taxon>
        <taxon>Crustacea</taxon>
        <taxon>Multicrustacea</taxon>
        <taxon>Malacostraca</taxon>
        <taxon>Eumalacostraca</taxon>
        <taxon>Eucarida</taxon>
        <taxon>Decapoda</taxon>
        <taxon>Pleocyemata</taxon>
        <taxon>Brachyura</taxon>
        <taxon>Eubrachyura</taxon>
        <taxon>Portunoidea</taxon>
        <taxon>Portunidae</taxon>
        <taxon>Portuninae</taxon>
        <taxon>Portunus</taxon>
    </lineage>
</organism>
<accession>A0A5B7GYK0</accession>
<keyword evidence="2" id="KW-1185">Reference proteome</keyword>
<sequence>MVHQHLSWYKQIIHLCNNDKVKYAIASYTTYILKDLIQYHERKQVIFAENSHDAYAHHQIYHECPNDAKSVIVLKGLSHSSQSKSQSENLVARYHI</sequence>
<proteinExistence type="predicted"/>
<dbReference type="EMBL" id="VSRR010018782">
    <property type="protein sequence ID" value="MPC61684.1"/>
    <property type="molecule type" value="Genomic_DNA"/>
</dbReference>